<dbReference type="SMART" id="SM00671">
    <property type="entry name" value="SEL1"/>
    <property type="match status" value="5"/>
</dbReference>
<feature type="region of interest" description="Disordered" evidence="1">
    <location>
        <begin position="253"/>
        <end position="296"/>
    </location>
</feature>
<dbReference type="PANTHER" id="PTHR11102:SF160">
    <property type="entry name" value="ERAD-ASSOCIATED E3 UBIQUITIN-PROTEIN LIGASE COMPONENT HRD3"/>
    <property type="match status" value="1"/>
</dbReference>
<feature type="compositionally biased region" description="Basic and acidic residues" evidence="1">
    <location>
        <begin position="283"/>
        <end position="296"/>
    </location>
</feature>
<accession>A0A371X1Y2</accession>
<dbReference type="InterPro" id="IPR050767">
    <property type="entry name" value="Sel1_AlgK"/>
</dbReference>
<evidence type="ECO:0000313" key="3">
    <source>
        <dbReference type="EMBL" id="RFC63236.1"/>
    </source>
</evidence>
<name>A0A371X1Y2_9HYPH</name>
<dbReference type="PANTHER" id="PTHR11102">
    <property type="entry name" value="SEL-1-LIKE PROTEIN"/>
    <property type="match status" value="1"/>
</dbReference>
<dbReference type="RefSeq" id="WP_116625864.1">
    <property type="nucleotide sequence ID" value="NZ_QURN01000030.1"/>
</dbReference>
<proteinExistence type="predicted"/>
<evidence type="ECO:0000256" key="1">
    <source>
        <dbReference type="SAM" id="MobiDB-lite"/>
    </source>
</evidence>
<dbReference type="SUPFAM" id="SSF81901">
    <property type="entry name" value="HCP-like"/>
    <property type="match status" value="1"/>
</dbReference>
<keyword evidence="4" id="KW-1185">Reference proteome</keyword>
<organism evidence="3 4">
    <name type="scientific">Mesorhizobium denitrificans</name>
    <dbReference type="NCBI Taxonomy" id="2294114"/>
    <lineage>
        <taxon>Bacteria</taxon>
        <taxon>Pseudomonadati</taxon>
        <taxon>Pseudomonadota</taxon>
        <taxon>Alphaproteobacteria</taxon>
        <taxon>Hyphomicrobiales</taxon>
        <taxon>Phyllobacteriaceae</taxon>
        <taxon>Mesorhizobium</taxon>
    </lineage>
</organism>
<evidence type="ECO:0000313" key="4">
    <source>
        <dbReference type="Proteomes" id="UP000262379"/>
    </source>
</evidence>
<evidence type="ECO:0000256" key="2">
    <source>
        <dbReference type="SAM" id="SignalP"/>
    </source>
</evidence>
<dbReference type="Proteomes" id="UP000262379">
    <property type="component" value="Unassembled WGS sequence"/>
</dbReference>
<gene>
    <name evidence="3" type="ORF">DY251_21000</name>
</gene>
<dbReference type="InterPro" id="IPR011990">
    <property type="entry name" value="TPR-like_helical_dom_sf"/>
</dbReference>
<dbReference type="InterPro" id="IPR006597">
    <property type="entry name" value="Sel1-like"/>
</dbReference>
<dbReference type="EMBL" id="QURN01000030">
    <property type="protein sequence ID" value="RFC63236.1"/>
    <property type="molecule type" value="Genomic_DNA"/>
</dbReference>
<protein>
    <submittedName>
        <fullName evidence="3">Sel1 repeat family protein</fullName>
    </submittedName>
</protein>
<feature type="chain" id="PRO_5016705180" evidence="2">
    <location>
        <begin position="24"/>
        <end position="296"/>
    </location>
</feature>
<dbReference type="Pfam" id="PF08238">
    <property type="entry name" value="Sel1"/>
    <property type="match status" value="5"/>
</dbReference>
<sequence>MNRLSRVLLATSIACLSAVPAYADLKSALIALDDKEYEKSAKMLAAAFEAGEYDAAFYMGRMLELGLTGAPDINGAIALYATGSAMGSSLAKNRLGILHMEGVGVLQDYKQGAKLICEAANVGEQNAEYNCGALYQEGKGVSVDSAKAIDYFKRAAIQGNVAARNMLADIYAGGKGIDVDAKKAFDLWQQTAAVGNPYGLFMLAKNYSEGTGADKDLIKAHAYANLAAARGVAGASEMRASIETKLSPDDVVTAQQVARSWRPAPDAEASGNRGTQLNAPGPDKSERATRSEKKKN</sequence>
<keyword evidence="2" id="KW-0732">Signal</keyword>
<dbReference type="AlphaFoldDB" id="A0A371X1Y2"/>
<comment type="caution">
    <text evidence="3">The sequence shown here is derived from an EMBL/GenBank/DDBJ whole genome shotgun (WGS) entry which is preliminary data.</text>
</comment>
<reference evidence="4" key="1">
    <citation type="submission" date="2018-08" db="EMBL/GenBank/DDBJ databases">
        <authorList>
            <person name="Im W.T."/>
        </authorList>
    </citation>
    <scope>NUCLEOTIDE SEQUENCE [LARGE SCALE GENOMIC DNA]</scope>
    <source>
        <strain evidence="4">LA-28</strain>
    </source>
</reference>
<dbReference type="Gene3D" id="1.25.40.10">
    <property type="entry name" value="Tetratricopeptide repeat domain"/>
    <property type="match status" value="1"/>
</dbReference>
<feature type="signal peptide" evidence="2">
    <location>
        <begin position="1"/>
        <end position="23"/>
    </location>
</feature>